<evidence type="ECO:0000313" key="3">
    <source>
        <dbReference type="Proteomes" id="UP001527052"/>
    </source>
</evidence>
<evidence type="ECO:0000259" key="1">
    <source>
        <dbReference type="Pfam" id="PF14028"/>
    </source>
</evidence>
<dbReference type="RefSeq" id="WP_268639225.1">
    <property type="nucleotide sequence ID" value="NZ_JAMDLZ010000041.1"/>
</dbReference>
<feature type="domain" description="Thiopeptide-type bacteriocin biosynthesis" evidence="1">
    <location>
        <begin position="2"/>
        <end position="255"/>
    </location>
</feature>
<name>A0ABT4EXN6_9BACI</name>
<dbReference type="InterPro" id="IPR023809">
    <property type="entry name" value="Thiopep_bacteriocin_synth_dom"/>
</dbReference>
<gene>
    <name evidence="2" type="ORF">M5W82_20405</name>
</gene>
<dbReference type="Proteomes" id="UP001527052">
    <property type="component" value="Unassembled WGS sequence"/>
</dbReference>
<sequence>MWHSFHLYIHDYKLLDEYLQSEFETLICKNLHEDTEYFFIRYWLGGPHIRLRIRESISFDPKIFLKTLKKSVSEFLASKIPILIDREKFYTPEMLKGEGITKVFWKEHGTVELEEYEPEYSRYGGESNIQYAEKLFVQSSKLAQNLNKMSFSKRLLAAIDMLYFSFELKNKTELAKSYCDLWEIYHKDESNLKRIANLTAKRIIYLKENRDKVFGLYEEYIDLLKKNPTGIMFSHIHMTNNRIGVYPELEYCIAKSMQLT</sequence>
<comment type="caution">
    <text evidence="2">The sequence shown here is derived from an EMBL/GenBank/DDBJ whole genome shotgun (WGS) entry which is preliminary data.</text>
</comment>
<dbReference type="NCBIfam" id="TIGR03891">
    <property type="entry name" value="thiopep_ocin"/>
    <property type="match status" value="1"/>
</dbReference>
<keyword evidence="3" id="KW-1185">Reference proteome</keyword>
<dbReference type="EMBL" id="JAMDLZ010000041">
    <property type="protein sequence ID" value="MCY9549246.1"/>
    <property type="molecule type" value="Genomic_DNA"/>
</dbReference>
<proteinExistence type="predicted"/>
<reference evidence="2 3" key="1">
    <citation type="submission" date="2022-05" db="EMBL/GenBank/DDBJ databases">
        <title>Genome Sequencing of Bee-Associated Microbes.</title>
        <authorList>
            <person name="Dunlap C."/>
        </authorList>
    </citation>
    <scope>NUCLEOTIDE SEQUENCE [LARGE SCALE GENOMIC DNA]</scope>
    <source>
        <strain evidence="2 3">NRRL BD-083</strain>
    </source>
</reference>
<accession>A0ABT4EXN6</accession>
<organism evidence="2 3">
    <name type="scientific">Lysinibacillus xylanilyticus</name>
    <dbReference type="NCBI Taxonomy" id="582475"/>
    <lineage>
        <taxon>Bacteria</taxon>
        <taxon>Bacillati</taxon>
        <taxon>Bacillota</taxon>
        <taxon>Bacilli</taxon>
        <taxon>Bacillales</taxon>
        <taxon>Bacillaceae</taxon>
        <taxon>Lysinibacillus</taxon>
    </lineage>
</organism>
<dbReference type="Pfam" id="PF14028">
    <property type="entry name" value="Lant_dehydr_C"/>
    <property type="match status" value="1"/>
</dbReference>
<evidence type="ECO:0000313" key="2">
    <source>
        <dbReference type="EMBL" id="MCY9549246.1"/>
    </source>
</evidence>
<protein>
    <submittedName>
        <fullName evidence="2">Thiopeptide-type bacteriocin biosynthesis protein</fullName>
    </submittedName>
</protein>